<feature type="transmembrane region" description="Helical" evidence="1">
    <location>
        <begin position="59"/>
        <end position="85"/>
    </location>
</feature>
<sequence length="199" mass="22492">MPVTTAAEISRYRETKIESFGRKIDIPRASIHRFTNIFIEESRPFIPQESLPIYHGVPLWFTIPVLALSFGGAASLVGAIVCLIADAPMIIIYCQNEWVNRTSLPIIKRQPVKDDLQTLNALYEVTVSELEMIALSSYDKGIGFIRTSYGKVKFQVFHPAALELMDKAKSTSRILLGLFLFVAVYNIFFIVLYSLINKE</sequence>
<dbReference type="AlphaFoldDB" id="A0A9X0D3M8"/>
<feature type="transmembrane region" description="Helical" evidence="1">
    <location>
        <begin position="174"/>
        <end position="196"/>
    </location>
</feature>
<evidence type="ECO:0000313" key="2">
    <source>
        <dbReference type="EMBL" id="KAJ7385665.1"/>
    </source>
</evidence>
<keyword evidence="1" id="KW-1133">Transmembrane helix</keyword>
<dbReference type="OrthoDB" id="10438701at2759"/>
<reference evidence="2" key="1">
    <citation type="submission" date="2023-01" db="EMBL/GenBank/DDBJ databases">
        <title>Genome assembly of the deep-sea coral Lophelia pertusa.</title>
        <authorList>
            <person name="Herrera S."/>
            <person name="Cordes E."/>
        </authorList>
    </citation>
    <scope>NUCLEOTIDE SEQUENCE</scope>
    <source>
        <strain evidence="2">USNM1676648</strain>
        <tissue evidence="2">Polyp</tissue>
    </source>
</reference>
<accession>A0A9X0D3M8</accession>
<evidence type="ECO:0000313" key="3">
    <source>
        <dbReference type="Proteomes" id="UP001163046"/>
    </source>
</evidence>
<comment type="caution">
    <text evidence="2">The sequence shown here is derived from an EMBL/GenBank/DDBJ whole genome shotgun (WGS) entry which is preliminary data.</text>
</comment>
<name>A0A9X0D3M8_9CNID</name>
<protein>
    <submittedName>
        <fullName evidence="2">Uncharacterized protein</fullName>
    </submittedName>
</protein>
<gene>
    <name evidence="2" type="ORF">OS493_013691</name>
</gene>
<organism evidence="2 3">
    <name type="scientific">Desmophyllum pertusum</name>
    <dbReference type="NCBI Taxonomy" id="174260"/>
    <lineage>
        <taxon>Eukaryota</taxon>
        <taxon>Metazoa</taxon>
        <taxon>Cnidaria</taxon>
        <taxon>Anthozoa</taxon>
        <taxon>Hexacorallia</taxon>
        <taxon>Scleractinia</taxon>
        <taxon>Caryophylliina</taxon>
        <taxon>Caryophylliidae</taxon>
        <taxon>Desmophyllum</taxon>
    </lineage>
</organism>
<keyword evidence="1" id="KW-0472">Membrane</keyword>
<evidence type="ECO:0000256" key="1">
    <source>
        <dbReference type="SAM" id="Phobius"/>
    </source>
</evidence>
<keyword evidence="3" id="KW-1185">Reference proteome</keyword>
<proteinExistence type="predicted"/>
<dbReference type="EMBL" id="MU825879">
    <property type="protein sequence ID" value="KAJ7385665.1"/>
    <property type="molecule type" value="Genomic_DNA"/>
</dbReference>
<keyword evidence="1" id="KW-0812">Transmembrane</keyword>
<dbReference type="Proteomes" id="UP001163046">
    <property type="component" value="Unassembled WGS sequence"/>
</dbReference>